<name>A0ABM1R2G8_CAMSA</name>
<dbReference type="Proteomes" id="UP000694864">
    <property type="component" value="Chromosome 16"/>
</dbReference>
<evidence type="ECO:0000313" key="1">
    <source>
        <dbReference type="Proteomes" id="UP000694864"/>
    </source>
</evidence>
<dbReference type="SUPFAM" id="SSF56672">
    <property type="entry name" value="DNA/RNA polymerases"/>
    <property type="match status" value="1"/>
</dbReference>
<dbReference type="CDD" id="cd09272">
    <property type="entry name" value="RNase_HI_RT_Ty1"/>
    <property type="match status" value="1"/>
</dbReference>
<accession>A0ABM1R2G8</accession>
<proteinExistence type="predicted"/>
<dbReference type="RefSeq" id="XP_019093206.1">
    <property type="nucleotide sequence ID" value="XM_019237661.1"/>
</dbReference>
<reference evidence="2" key="2">
    <citation type="submission" date="2025-08" db="UniProtKB">
        <authorList>
            <consortium name="RefSeq"/>
        </authorList>
    </citation>
    <scope>IDENTIFICATION</scope>
    <source>
        <tissue evidence="2">Leaf</tissue>
    </source>
</reference>
<organism evidence="1 2">
    <name type="scientific">Camelina sativa</name>
    <name type="common">False flax</name>
    <name type="synonym">Myagrum sativum</name>
    <dbReference type="NCBI Taxonomy" id="90675"/>
    <lineage>
        <taxon>Eukaryota</taxon>
        <taxon>Viridiplantae</taxon>
        <taxon>Streptophyta</taxon>
        <taxon>Embryophyta</taxon>
        <taxon>Tracheophyta</taxon>
        <taxon>Spermatophyta</taxon>
        <taxon>Magnoliopsida</taxon>
        <taxon>eudicotyledons</taxon>
        <taxon>Gunneridae</taxon>
        <taxon>Pentapetalae</taxon>
        <taxon>rosids</taxon>
        <taxon>malvids</taxon>
        <taxon>Brassicales</taxon>
        <taxon>Brassicaceae</taxon>
        <taxon>Camelineae</taxon>
        <taxon>Camelina</taxon>
    </lineage>
</organism>
<gene>
    <name evidence="2" type="primary">LOC109129428</name>
</gene>
<dbReference type="InterPro" id="IPR043502">
    <property type="entry name" value="DNA/RNA_pol_sf"/>
</dbReference>
<dbReference type="GeneID" id="109129428"/>
<evidence type="ECO:0000313" key="2">
    <source>
        <dbReference type="RefSeq" id="XP_019093206.1"/>
    </source>
</evidence>
<keyword evidence="1" id="KW-1185">Reference proteome</keyword>
<dbReference type="PANTHER" id="PTHR11439:SF489">
    <property type="entry name" value="RNA-DIRECTED DNA POLYMERASE"/>
    <property type="match status" value="1"/>
</dbReference>
<dbReference type="PANTHER" id="PTHR11439">
    <property type="entry name" value="GAG-POL-RELATED RETROTRANSPOSON"/>
    <property type="match status" value="1"/>
</dbReference>
<sequence>MAASPKLLLYSGTRLSDPSQFRMVVGSLQYLAFTRPDISYDVNRLSQFMHRSTTDHWQAAKRVLCYLSGTITHGIFLPSNNALVLRAFSDTDWAGDTDDYVSTNAYLGDQAVSWSSKKQHGVARSSIEAEYREIANASTEIRWICNLLSELRIHIPTAHVQSGALKVSHVSAKDQLADALTKPLPRASFLHACSKIGVTKVPLS</sequence>
<reference evidence="1" key="1">
    <citation type="journal article" date="2014" name="Nat. Commun.">
        <title>The emerging biofuel crop Camelina sativa retains a highly undifferentiated hexaploid genome structure.</title>
        <authorList>
            <person name="Kagale S."/>
            <person name="Koh C."/>
            <person name="Nixon J."/>
            <person name="Bollina V."/>
            <person name="Clarke W.E."/>
            <person name="Tuteja R."/>
            <person name="Spillane C."/>
            <person name="Robinson S.J."/>
            <person name="Links M.G."/>
            <person name="Clarke C."/>
            <person name="Higgins E.E."/>
            <person name="Huebert T."/>
            <person name="Sharpe A.G."/>
            <person name="Parkin I.A."/>
        </authorList>
    </citation>
    <scope>NUCLEOTIDE SEQUENCE [LARGE SCALE GENOMIC DNA]</scope>
    <source>
        <strain evidence="1">cv. DH55</strain>
    </source>
</reference>
<protein>
    <submittedName>
        <fullName evidence="2">Uncharacterized protein LOC109129428</fullName>
    </submittedName>
</protein>